<dbReference type="InterPro" id="IPR042099">
    <property type="entry name" value="ANL_N_sf"/>
</dbReference>
<dbReference type="Gene3D" id="3.40.50.12780">
    <property type="entry name" value="N-terminal domain of ligase-like"/>
    <property type="match status" value="1"/>
</dbReference>
<dbReference type="PANTHER" id="PTHR22754">
    <property type="entry name" value="DISCO-INTERACTING PROTEIN 2 DIP2 -RELATED"/>
    <property type="match status" value="1"/>
</dbReference>
<protein>
    <submittedName>
        <fullName evidence="4">AMP-binding protein</fullName>
    </submittedName>
</protein>
<feature type="region of interest" description="Disordered" evidence="2">
    <location>
        <begin position="379"/>
        <end position="401"/>
    </location>
</feature>
<dbReference type="EMBL" id="JARAYU010000020">
    <property type="protein sequence ID" value="MDX3705727.1"/>
    <property type="molecule type" value="Genomic_DNA"/>
</dbReference>
<evidence type="ECO:0000259" key="3">
    <source>
        <dbReference type="Pfam" id="PF00501"/>
    </source>
</evidence>
<dbReference type="InterPro" id="IPR045851">
    <property type="entry name" value="AMP-bd_C_sf"/>
</dbReference>
<dbReference type="Proteomes" id="UP001271274">
    <property type="component" value="Unassembled WGS sequence"/>
</dbReference>
<dbReference type="PANTHER" id="PTHR22754:SF32">
    <property type="entry name" value="DISCO-INTERACTING PROTEIN 2"/>
    <property type="match status" value="1"/>
</dbReference>
<organism evidence="4 5">
    <name type="scientific">Streptomyces europaeiscabiei</name>
    <dbReference type="NCBI Taxonomy" id="146819"/>
    <lineage>
        <taxon>Bacteria</taxon>
        <taxon>Bacillati</taxon>
        <taxon>Actinomycetota</taxon>
        <taxon>Actinomycetes</taxon>
        <taxon>Kitasatosporales</taxon>
        <taxon>Streptomycetaceae</taxon>
        <taxon>Streptomyces</taxon>
    </lineage>
</organism>
<sequence length="608" mass="63372">MSDLVEEEAVLKAVEEDQLLAYDGDPAQPCATLTEVLRAHARSGVSATVGAAGDAEMSYPEFWARVVERAAWFTGHGVKRGDAVALEMDSTTVAMTASLAIPLCGAVLVPTGVPRGLGVNTQERLRALAALRVGGARWYVSDGAPMIGPEETRAAGLRVTHLSLAEVPGRGAAHGVEPTPDPDDVAVVQFSSGSLASPRGIVLTHRNLAVNLRAITERIGLMAAGRAVTWLPLSHDMGLIGSFWASLYAGFAFRALPPGSFVRDPLRWIEQLGDFRATHTTGPPFAYEMAARAAGRAPARLTGIDLSALSVAVIGAERVAPRLCERFEKTFAGQGMRRHVLLPAYGLAENCVAVACRAPLVGSVVRRFDTAALERGRLVPLPQPRSSTESADGSGGGGARELIGHGAPLPGTEVRIVAPDGRELPQGRVGEIRIGGASAARWTIGPDGVRRPAAGDDGLVPTGDLGALADGELFVIGRSKEAVKYAGRLLAPTDIEQTVLDASPKTLAAVAAVAVVRETAATEDLVLFLELADARRTATGAAGEAALVNSARLTVLREFRVPVSDVYIARRGALPRTASGKVRRLSLGAAATAGELPPGVRLAVPAES</sequence>
<dbReference type="InterPro" id="IPR000873">
    <property type="entry name" value="AMP-dep_synth/lig_dom"/>
</dbReference>
<evidence type="ECO:0000256" key="1">
    <source>
        <dbReference type="ARBA" id="ARBA00006432"/>
    </source>
</evidence>
<comment type="caution">
    <text evidence="4">The sequence shown here is derived from an EMBL/GenBank/DDBJ whole genome shotgun (WGS) entry which is preliminary data.</text>
</comment>
<dbReference type="Pfam" id="PF00501">
    <property type="entry name" value="AMP-binding"/>
    <property type="match status" value="1"/>
</dbReference>
<dbReference type="SUPFAM" id="SSF56801">
    <property type="entry name" value="Acetyl-CoA synthetase-like"/>
    <property type="match status" value="1"/>
</dbReference>
<accession>A0ABU4NSS7</accession>
<evidence type="ECO:0000256" key="2">
    <source>
        <dbReference type="SAM" id="MobiDB-lite"/>
    </source>
</evidence>
<gene>
    <name evidence="4" type="ORF">PV662_39490</name>
</gene>
<dbReference type="Gene3D" id="3.30.300.30">
    <property type="match status" value="1"/>
</dbReference>
<dbReference type="RefSeq" id="WP_319063498.1">
    <property type="nucleotide sequence ID" value="NZ_JARAYT010000021.1"/>
</dbReference>
<proteinExistence type="inferred from homology"/>
<evidence type="ECO:0000313" key="5">
    <source>
        <dbReference type="Proteomes" id="UP001271274"/>
    </source>
</evidence>
<feature type="domain" description="AMP-dependent synthetase/ligase" evidence="3">
    <location>
        <begin position="47"/>
        <end position="441"/>
    </location>
</feature>
<comment type="similarity">
    <text evidence="1">Belongs to the ATP-dependent AMP-binding enzyme family.</text>
</comment>
<keyword evidence="5" id="KW-1185">Reference proteome</keyword>
<name>A0ABU4NSS7_9ACTN</name>
<reference evidence="4 5" key="1">
    <citation type="journal article" date="2023" name="Microb. Genom.">
        <title>Mesoterricola silvestris gen. nov., sp. nov., Mesoterricola sediminis sp. nov., Geothrix oryzae sp. nov., Geothrix edaphica sp. nov., Geothrix rubra sp. nov., and Geothrix limicola sp. nov., six novel members of Acidobacteriota isolated from soils.</title>
        <authorList>
            <person name="Weisberg A.J."/>
            <person name="Pearce E."/>
            <person name="Kramer C.G."/>
            <person name="Chang J.H."/>
            <person name="Clarke C.R."/>
        </authorList>
    </citation>
    <scope>NUCLEOTIDE SEQUENCE [LARGE SCALE GENOMIC DNA]</scope>
    <source>
        <strain evidence="4 5">ID09-01A</strain>
    </source>
</reference>
<evidence type="ECO:0000313" key="4">
    <source>
        <dbReference type="EMBL" id="MDX3705727.1"/>
    </source>
</evidence>